<dbReference type="InterPro" id="IPR023214">
    <property type="entry name" value="HAD_sf"/>
</dbReference>
<dbReference type="AlphaFoldDB" id="A0A6N4RF72"/>
<reference evidence="1 2" key="1">
    <citation type="journal article" date="2017" name="Nat. Commun.">
        <title>In situ click chemistry generation of cyclooxygenase-2 inhibitors.</title>
        <authorList>
            <person name="Bhardwaj A."/>
            <person name="Kaur J."/>
            <person name="Wuest M."/>
            <person name="Wuest F."/>
        </authorList>
    </citation>
    <scope>NUCLEOTIDE SEQUENCE [LARGE SCALE GENOMIC DNA]</scope>
    <source>
        <strain evidence="1">S2_018_000_R2_106</strain>
    </source>
</reference>
<name>A0A6N4RF72_BLAVI</name>
<proteinExistence type="predicted"/>
<evidence type="ECO:0008006" key="3">
    <source>
        <dbReference type="Google" id="ProtNLM"/>
    </source>
</evidence>
<dbReference type="Proteomes" id="UP000320948">
    <property type="component" value="Unassembled WGS sequence"/>
</dbReference>
<dbReference type="EMBL" id="VAFM01000001">
    <property type="protein sequence ID" value="TKW61758.1"/>
    <property type="molecule type" value="Genomic_DNA"/>
</dbReference>
<gene>
    <name evidence="1" type="ORF">DI628_03810</name>
</gene>
<evidence type="ECO:0000313" key="2">
    <source>
        <dbReference type="Proteomes" id="UP000320948"/>
    </source>
</evidence>
<protein>
    <recommendedName>
        <fullName evidence="3">Phosphoserine phosphatase</fullName>
    </recommendedName>
</protein>
<sequence>MTESMKSQDDLSIPLIVDFDGTMQLSDLTLEGLLWVLTTRPWLLVKLIWLHITQGRAAMKLTLEQMAEKYDWVPVLPWEERVLERIAQEKARGRTVVVVTGSTTKLVKRAITDKGLDYEVVGTENAAINLTGPRKAAALVERWGVKKFDYIGNSTDDLHVWKEGRYALVIGNNKKVRAGATQLGNVIWELDTPRRKALRLLRIRK</sequence>
<accession>A0A6N4RF72</accession>
<organism evidence="1 2">
    <name type="scientific">Blastochloris viridis</name>
    <name type="common">Rhodopseudomonas viridis</name>
    <dbReference type="NCBI Taxonomy" id="1079"/>
    <lineage>
        <taxon>Bacteria</taxon>
        <taxon>Pseudomonadati</taxon>
        <taxon>Pseudomonadota</taxon>
        <taxon>Alphaproteobacteria</taxon>
        <taxon>Hyphomicrobiales</taxon>
        <taxon>Blastochloridaceae</taxon>
        <taxon>Blastochloris</taxon>
    </lineage>
</organism>
<dbReference type="Gene3D" id="3.40.50.1000">
    <property type="entry name" value="HAD superfamily/HAD-like"/>
    <property type="match status" value="1"/>
</dbReference>
<dbReference type="SUPFAM" id="SSF56784">
    <property type="entry name" value="HAD-like"/>
    <property type="match status" value="1"/>
</dbReference>
<comment type="caution">
    <text evidence="1">The sequence shown here is derived from an EMBL/GenBank/DDBJ whole genome shotgun (WGS) entry which is preliminary data.</text>
</comment>
<evidence type="ECO:0000313" key="1">
    <source>
        <dbReference type="EMBL" id="TKW61758.1"/>
    </source>
</evidence>
<dbReference type="InterPro" id="IPR036412">
    <property type="entry name" value="HAD-like_sf"/>
</dbReference>